<dbReference type="Proteomes" id="UP001140817">
    <property type="component" value="Unassembled WGS sequence"/>
</dbReference>
<dbReference type="AlphaFoldDB" id="A0A9X2M9N4"/>
<gene>
    <name evidence="1" type="ORF">NSA58_03280</name>
</gene>
<dbReference type="EMBL" id="JANKBY010000021">
    <property type="protein sequence ID" value="MCR1821802.1"/>
    <property type="molecule type" value="Genomic_DNA"/>
</dbReference>
<accession>A0A9X2M9N4</accession>
<protein>
    <submittedName>
        <fullName evidence="1">Uncharacterized protein</fullName>
    </submittedName>
</protein>
<comment type="caution">
    <text evidence="1">The sequence shown here is derived from an EMBL/GenBank/DDBJ whole genome shotgun (WGS) entry which is preliminary data.</text>
</comment>
<evidence type="ECO:0000313" key="1">
    <source>
        <dbReference type="EMBL" id="MCR1821802.1"/>
    </source>
</evidence>
<keyword evidence="2" id="KW-1185">Reference proteome</keyword>
<sequence length="65" mass="7548">MKVLTSFSVIKMSEGLRISYTYTEIDEITGITKNNNVQESRFIVQDELKNSSNHIMAYIENNFLK</sequence>
<reference evidence="1" key="1">
    <citation type="submission" date="2022-07" db="EMBL/GenBank/DDBJ databases">
        <title>Enhanced cultured diversity of the mouse gut microbiota enables custom-made synthetic communities.</title>
        <authorList>
            <person name="Afrizal A."/>
        </authorList>
    </citation>
    <scope>NUCLEOTIDE SEQUENCE</scope>
    <source>
        <strain evidence="1">DSM 29186</strain>
    </source>
</reference>
<evidence type="ECO:0000313" key="2">
    <source>
        <dbReference type="Proteomes" id="UP001140817"/>
    </source>
</evidence>
<name>A0A9X2M9N4_9FIRM</name>
<proteinExistence type="predicted"/>
<dbReference type="RefSeq" id="WP_257560068.1">
    <property type="nucleotide sequence ID" value="NZ_JANKBY010000021.1"/>
</dbReference>
<organism evidence="1 2">
    <name type="scientific">Terrisporobacter muris</name>
    <dbReference type="NCBI Taxonomy" id="2963284"/>
    <lineage>
        <taxon>Bacteria</taxon>
        <taxon>Bacillati</taxon>
        <taxon>Bacillota</taxon>
        <taxon>Clostridia</taxon>
        <taxon>Peptostreptococcales</taxon>
        <taxon>Peptostreptococcaceae</taxon>
        <taxon>Terrisporobacter</taxon>
    </lineage>
</organism>